<feature type="region of interest" description="Disordered" evidence="4">
    <location>
        <begin position="266"/>
        <end position="300"/>
    </location>
</feature>
<dbReference type="OrthoDB" id="354304at2759"/>
<dbReference type="SUPFAM" id="SSF53254">
    <property type="entry name" value="Phosphoglycerate mutase-like"/>
    <property type="match status" value="1"/>
</dbReference>
<dbReference type="EMBL" id="KN824311">
    <property type="protein sequence ID" value="KIM25784.1"/>
    <property type="molecule type" value="Genomic_DNA"/>
</dbReference>
<reference evidence="5 6" key="1">
    <citation type="submission" date="2014-04" db="EMBL/GenBank/DDBJ databases">
        <authorList>
            <consortium name="DOE Joint Genome Institute"/>
            <person name="Kuo A."/>
            <person name="Zuccaro A."/>
            <person name="Kohler A."/>
            <person name="Nagy L.G."/>
            <person name="Floudas D."/>
            <person name="Copeland A."/>
            <person name="Barry K.W."/>
            <person name="Cichocki N."/>
            <person name="Veneault-Fourrey C."/>
            <person name="LaButti K."/>
            <person name="Lindquist E.A."/>
            <person name="Lipzen A."/>
            <person name="Lundell T."/>
            <person name="Morin E."/>
            <person name="Murat C."/>
            <person name="Sun H."/>
            <person name="Tunlid A."/>
            <person name="Henrissat B."/>
            <person name="Grigoriev I.V."/>
            <person name="Hibbett D.S."/>
            <person name="Martin F."/>
            <person name="Nordberg H.P."/>
            <person name="Cantor M.N."/>
            <person name="Hua S.X."/>
        </authorList>
    </citation>
    <scope>NUCLEOTIDE SEQUENCE [LARGE SCALE GENOMIC DNA]</scope>
    <source>
        <strain evidence="5 6">MAFF 305830</strain>
    </source>
</reference>
<proteinExistence type="predicted"/>
<dbReference type="Gene3D" id="3.40.50.1240">
    <property type="entry name" value="Phosphoglycerate mutase-like"/>
    <property type="match status" value="1"/>
</dbReference>
<sequence length="300" mass="32488">MLVTFIRHGESTDNLRPVWAGWADAPLSNHGMNQARALGQHWASTRIDTVYCSDLKRAHSTAKALVAGQPDSTSLEPIVTPLLREQNFGIAEGKPWAAAPDSSPNAKSEAEQVYYTIHTRHGKFEDGESLDDLARRAEEAIDTTVWPHVVEALRPRKSAAANDAGERPEDAHIVLVSHGLAISELAAALLRRSPPGAESSPHTRNPRSLRGLPNTGWTQVCIDIQPVTPDPATSATVDDTEEAPLVQMKIESIYLQSVNNSPHLRHVKRQSGGIGSAAHDEKQRQLREFFGGGGTSSSSS</sequence>
<feature type="compositionally biased region" description="Basic and acidic residues" evidence="4">
    <location>
        <begin position="278"/>
        <end position="287"/>
    </location>
</feature>
<dbReference type="Proteomes" id="UP000054097">
    <property type="component" value="Unassembled WGS sequence"/>
</dbReference>
<dbReference type="GO" id="GO:0005829">
    <property type="term" value="C:cytosol"/>
    <property type="evidence" value="ECO:0007669"/>
    <property type="project" value="TreeGrafter"/>
</dbReference>
<reference evidence="6" key="2">
    <citation type="submission" date="2015-01" db="EMBL/GenBank/DDBJ databases">
        <title>Evolutionary Origins and Diversification of the Mycorrhizal Mutualists.</title>
        <authorList>
            <consortium name="DOE Joint Genome Institute"/>
            <consortium name="Mycorrhizal Genomics Consortium"/>
            <person name="Kohler A."/>
            <person name="Kuo A."/>
            <person name="Nagy L.G."/>
            <person name="Floudas D."/>
            <person name="Copeland A."/>
            <person name="Barry K.W."/>
            <person name="Cichocki N."/>
            <person name="Veneault-Fourrey C."/>
            <person name="LaButti K."/>
            <person name="Lindquist E.A."/>
            <person name="Lipzen A."/>
            <person name="Lundell T."/>
            <person name="Morin E."/>
            <person name="Murat C."/>
            <person name="Riley R."/>
            <person name="Ohm R."/>
            <person name="Sun H."/>
            <person name="Tunlid A."/>
            <person name="Henrissat B."/>
            <person name="Grigoriev I.V."/>
            <person name="Hibbett D.S."/>
            <person name="Martin F."/>
        </authorList>
    </citation>
    <scope>NUCLEOTIDE SEQUENCE [LARGE SCALE GENOMIC DNA]</scope>
    <source>
        <strain evidence="6">MAFF 305830</strain>
    </source>
</reference>
<dbReference type="PANTHER" id="PTHR46517">
    <property type="entry name" value="FRUCTOSE-2,6-BISPHOSPHATASE TIGAR"/>
    <property type="match status" value="1"/>
</dbReference>
<keyword evidence="6" id="KW-1185">Reference proteome</keyword>
<dbReference type="GO" id="GO:0004331">
    <property type="term" value="F:fructose-2,6-bisphosphate 2-phosphatase activity"/>
    <property type="evidence" value="ECO:0007669"/>
    <property type="project" value="TreeGrafter"/>
</dbReference>
<dbReference type="InterPro" id="IPR029033">
    <property type="entry name" value="His_PPase_superfam"/>
</dbReference>
<protein>
    <recommendedName>
        <fullName evidence="7">Phosphoglycerate mutase</fullName>
    </recommendedName>
</protein>
<feature type="active site" description="Tele-phosphohistidine intermediate" evidence="2">
    <location>
        <position position="8"/>
    </location>
</feature>
<feature type="compositionally biased region" description="Gly residues" evidence="4">
    <location>
        <begin position="290"/>
        <end position="300"/>
    </location>
</feature>
<dbReference type="STRING" id="933852.A0A0C3B0P4"/>
<dbReference type="InterPro" id="IPR013078">
    <property type="entry name" value="His_Pase_superF_clade-1"/>
</dbReference>
<name>A0A0C3B0P4_SERVB</name>
<evidence type="ECO:0000313" key="5">
    <source>
        <dbReference type="EMBL" id="KIM25784.1"/>
    </source>
</evidence>
<dbReference type="HOGENOM" id="CLU_033323_0_1_1"/>
<feature type="binding site" evidence="3">
    <location>
        <begin position="7"/>
        <end position="14"/>
    </location>
    <ligand>
        <name>substrate</name>
    </ligand>
</feature>
<evidence type="ECO:0000256" key="4">
    <source>
        <dbReference type="SAM" id="MobiDB-lite"/>
    </source>
</evidence>
<dbReference type="InterPro" id="IPR051695">
    <property type="entry name" value="Phosphoglycerate_Mutase"/>
</dbReference>
<evidence type="ECO:0000256" key="2">
    <source>
        <dbReference type="PIRSR" id="PIRSR613078-1"/>
    </source>
</evidence>
<keyword evidence="1" id="KW-0378">Hydrolase</keyword>
<dbReference type="SMART" id="SM00855">
    <property type="entry name" value="PGAM"/>
    <property type="match status" value="1"/>
</dbReference>
<organism evidence="5 6">
    <name type="scientific">Serendipita vermifera MAFF 305830</name>
    <dbReference type="NCBI Taxonomy" id="933852"/>
    <lineage>
        <taxon>Eukaryota</taxon>
        <taxon>Fungi</taxon>
        <taxon>Dikarya</taxon>
        <taxon>Basidiomycota</taxon>
        <taxon>Agaricomycotina</taxon>
        <taxon>Agaricomycetes</taxon>
        <taxon>Sebacinales</taxon>
        <taxon>Serendipitaceae</taxon>
        <taxon>Serendipita</taxon>
    </lineage>
</organism>
<dbReference type="CDD" id="cd07067">
    <property type="entry name" value="HP_PGM_like"/>
    <property type="match status" value="1"/>
</dbReference>
<feature type="binding site" evidence="3">
    <location>
        <position position="57"/>
    </location>
    <ligand>
        <name>substrate</name>
    </ligand>
</feature>
<dbReference type="Pfam" id="PF00300">
    <property type="entry name" value="His_Phos_1"/>
    <property type="match status" value="1"/>
</dbReference>
<dbReference type="GO" id="GO:0045820">
    <property type="term" value="P:negative regulation of glycolytic process"/>
    <property type="evidence" value="ECO:0007669"/>
    <property type="project" value="TreeGrafter"/>
</dbReference>
<evidence type="ECO:0000313" key="6">
    <source>
        <dbReference type="Proteomes" id="UP000054097"/>
    </source>
</evidence>
<dbReference type="PANTHER" id="PTHR46517:SF1">
    <property type="entry name" value="FRUCTOSE-2,6-BISPHOSPHATASE TIGAR"/>
    <property type="match status" value="1"/>
</dbReference>
<evidence type="ECO:0008006" key="7">
    <source>
        <dbReference type="Google" id="ProtNLM"/>
    </source>
</evidence>
<feature type="active site" description="Proton donor/acceptor" evidence="2">
    <location>
        <position position="85"/>
    </location>
</feature>
<evidence type="ECO:0000256" key="3">
    <source>
        <dbReference type="PIRSR" id="PIRSR613078-2"/>
    </source>
</evidence>
<dbReference type="GO" id="GO:0043456">
    <property type="term" value="P:regulation of pentose-phosphate shunt"/>
    <property type="evidence" value="ECO:0007669"/>
    <property type="project" value="TreeGrafter"/>
</dbReference>
<evidence type="ECO:0000256" key="1">
    <source>
        <dbReference type="ARBA" id="ARBA00022801"/>
    </source>
</evidence>
<feature type="region of interest" description="Disordered" evidence="4">
    <location>
        <begin position="193"/>
        <end position="214"/>
    </location>
</feature>
<accession>A0A0C3B0P4</accession>
<dbReference type="AlphaFoldDB" id="A0A0C3B0P4"/>
<gene>
    <name evidence="5" type="ORF">M408DRAFT_204117</name>
</gene>